<dbReference type="OrthoDB" id="6432114at2759"/>
<evidence type="ECO:0000313" key="2">
    <source>
        <dbReference type="Proteomes" id="UP000887013"/>
    </source>
</evidence>
<name>A0A8X6QDL2_NEPPI</name>
<comment type="caution">
    <text evidence="1">The sequence shown here is derived from an EMBL/GenBank/DDBJ whole genome shotgun (WGS) entry which is preliminary data.</text>
</comment>
<organism evidence="1 2">
    <name type="scientific">Nephila pilipes</name>
    <name type="common">Giant wood spider</name>
    <name type="synonym">Nephila maculata</name>
    <dbReference type="NCBI Taxonomy" id="299642"/>
    <lineage>
        <taxon>Eukaryota</taxon>
        <taxon>Metazoa</taxon>
        <taxon>Ecdysozoa</taxon>
        <taxon>Arthropoda</taxon>
        <taxon>Chelicerata</taxon>
        <taxon>Arachnida</taxon>
        <taxon>Araneae</taxon>
        <taxon>Araneomorphae</taxon>
        <taxon>Entelegynae</taxon>
        <taxon>Araneoidea</taxon>
        <taxon>Nephilidae</taxon>
        <taxon>Nephila</taxon>
    </lineage>
</organism>
<proteinExistence type="predicted"/>
<dbReference type="AlphaFoldDB" id="A0A8X6QDL2"/>
<keyword evidence="2" id="KW-1185">Reference proteome</keyword>
<gene>
    <name evidence="1" type="ORF">NPIL_33541</name>
</gene>
<protein>
    <recommendedName>
        <fullName evidence="3">PiggyBac transposable element-derived protein 4 C-terminal zinc-ribbon domain-containing protein</fullName>
    </recommendedName>
</protein>
<dbReference type="EMBL" id="BMAW01124627">
    <property type="protein sequence ID" value="GFU08775.1"/>
    <property type="molecule type" value="Genomic_DNA"/>
</dbReference>
<accession>A0A8X6QDL2</accession>
<reference evidence="1" key="1">
    <citation type="submission" date="2020-08" db="EMBL/GenBank/DDBJ databases">
        <title>Multicomponent nature underlies the extraordinary mechanical properties of spider dragline silk.</title>
        <authorList>
            <person name="Kono N."/>
            <person name="Nakamura H."/>
            <person name="Mori M."/>
            <person name="Yoshida Y."/>
            <person name="Ohtoshi R."/>
            <person name="Malay A.D."/>
            <person name="Moran D.A.P."/>
            <person name="Tomita M."/>
            <person name="Numata K."/>
            <person name="Arakawa K."/>
        </authorList>
    </citation>
    <scope>NUCLEOTIDE SEQUENCE</scope>
</reference>
<evidence type="ECO:0000313" key="1">
    <source>
        <dbReference type="EMBL" id="GFU08775.1"/>
    </source>
</evidence>
<evidence type="ECO:0008006" key="3">
    <source>
        <dbReference type="Google" id="ProtNLM"/>
    </source>
</evidence>
<dbReference type="Proteomes" id="UP000887013">
    <property type="component" value="Unassembled WGS sequence"/>
</dbReference>
<sequence length="97" mass="11010">MGSKKKNTPKGRSLSSKSILEKKSKPYACKDECAEIVKHIPVRTEGGVYRRCTLCSTRKDVLHSQWLCQTCSVPLCFQAIGPTYFETFHSKFISEIH</sequence>